<gene>
    <name evidence="2" type="ORF">OSTQU699_LOCUS9625</name>
</gene>
<reference evidence="2" key="1">
    <citation type="submission" date="2020-12" db="EMBL/GenBank/DDBJ databases">
        <authorList>
            <person name="Iha C."/>
        </authorList>
    </citation>
    <scope>NUCLEOTIDE SEQUENCE</scope>
</reference>
<comment type="caution">
    <text evidence="2">The sequence shown here is derived from an EMBL/GenBank/DDBJ whole genome shotgun (WGS) entry which is preliminary data.</text>
</comment>
<keyword evidence="3" id="KW-1185">Reference proteome</keyword>
<dbReference type="AlphaFoldDB" id="A0A8S1J967"/>
<proteinExistence type="predicted"/>
<organism evidence="2 3">
    <name type="scientific">Ostreobium quekettii</name>
    <dbReference type="NCBI Taxonomy" id="121088"/>
    <lineage>
        <taxon>Eukaryota</taxon>
        <taxon>Viridiplantae</taxon>
        <taxon>Chlorophyta</taxon>
        <taxon>core chlorophytes</taxon>
        <taxon>Ulvophyceae</taxon>
        <taxon>TCBD clade</taxon>
        <taxon>Bryopsidales</taxon>
        <taxon>Ostreobineae</taxon>
        <taxon>Ostreobiaceae</taxon>
        <taxon>Ostreobium</taxon>
    </lineage>
</organism>
<name>A0A8S1J967_9CHLO</name>
<evidence type="ECO:0000256" key="1">
    <source>
        <dbReference type="SAM" id="MobiDB-lite"/>
    </source>
</evidence>
<dbReference type="Proteomes" id="UP000708148">
    <property type="component" value="Unassembled WGS sequence"/>
</dbReference>
<evidence type="ECO:0000313" key="3">
    <source>
        <dbReference type="Proteomes" id="UP000708148"/>
    </source>
</evidence>
<dbReference type="EMBL" id="CAJHUC010002723">
    <property type="protein sequence ID" value="CAD7704270.1"/>
    <property type="molecule type" value="Genomic_DNA"/>
</dbReference>
<accession>A0A8S1J967</accession>
<protein>
    <submittedName>
        <fullName evidence="2">Uncharacterized protein</fullName>
    </submittedName>
</protein>
<feature type="region of interest" description="Disordered" evidence="1">
    <location>
        <begin position="1"/>
        <end position="20"/>
    </location>
</feature>
<sequence>MDRTPRGLPPPGHKDGKAKNHCVDSAQDMSKAALARMQHYQANLEERIAKLRCRTPGMTSSMSELDSIKHNNNMMTCLREHMAIARDSQNTKNMSKEPRDIISANFERRRQLLREPTKNAADTTDAASKLCKSRKEVARIVRLIKSITRKWDVELTIDTIIPGRYRTEDEQYLQNLLSYIIKGESCDLGDELLLEDWDEIRHHLMKGLQVISDAEAAKEKREAGGEGSTYEAKMPRDRVVVKKVAKGSS</sequence>
<evidence type="ECO:0000313" key="2">
    <source>
        <dbReference type="EMBL" id="CAD7704270.1"/>
    </source>
</evidence>